<evidence type="ECO:0000256" key="5">
    <source>
        <dbReference type="SAM" id="MobiDB-lite"/>
    </source>
</evidence>
<feature type="region of interest" description="Disordered" evidence="5">
    <location>
        <begin position="1"/>
        <end position="100"/>
    </location>
</feature>
<comment type="subcellular location">
    <subcellularLocation>
        <location evidence="1">Membrane</location>
        <topology evidence="1">Multi-pass membrane protein</topology>
    </subcellularLocation>
</comment>
<keyword evidence="9" id="KW-1185">Reference proteome</keyword>
<gene>
    <name evidence="8" type="primary">Mo02640</name>
    <name evidence="8" type="ORF">E5Q_02640</name>
</gene>
<dbReference type="InParanoid" id="G7DZH2"/>
<dbReference type="eggNOG" id="KOG1442">
    <property type="taxonomic scope" value="Eukaryota"/>
</dbReference>
<sequence>MGEKRSVAMAVSDSNMSSPELQRSPVPEYTAVQLGHAGEESQDDSRELPRYDAGEYSRHGDGEDEKRAFLSPQMKRTGSHASSSASPPSSPGMTAPAPQSESTPWQVAAAVSFYILAALVMVMGNKWVLNSVNLPLYFLLVQLTTSVLLLRVSAIFGYFRVPTCTVGLCKGLAPLILVNVIGLAFNTYCLQAIDASFYQIARGMILPCTALFSYFYLNVRPNNYTLGAIGVVCFGFMLGVGTEDMSVSALGIVLGFFSSITTAYHAIVVKRSLPLLNNSSLDLVYFSNLLSAIILLPFAVVVETGDLLAMTSTGGSALSTFISGSFLTGIFGFLIGMAGTLSIKVTSPTTHMISSAVRGIAQTFLGCWLFNDQLTSGRASGIVAILAGSIMYTWSMSKKAAAPSATPVRSPPRQTAEEDRYVNRHSHKRSLSVTTANARKFYADSKH</sequence>
<dbReference type="PANTHER" id="PTHR11132">
    <property type="entry name" value="SOLUTE CARRIER FAMILY 35"/>
    <property type="match status" value="1"/>
</dbReference>
<reference evidence="8 9" key="1">
    <citation type="journal article" date="2011" name="J. Gen. Appl. Microbiol.">
        <title>Draft genome sequencing of the enigmatic basidiomycete Mixia osmundae.</title>
        <authorList>
            <person name="Nishida H."/>
            <person name="Nagatsuka Y."/>
            <person name="Sugiyama J."/>
        </authorList>
    </citation>
    <scope>NUCLEOTIDE SEQUENCE [LARGE SCALE GENOMIC DNA]</scope>
    <source>
        <strain evidence="9">CBS 9802 / IAM 14324 / JCM 22182 / KY 12970</strain>
    </source>
</reference>
<dbReference type="GO" id="GO:0016020">
    <property type="term" value="C:membrane"/>
    <property type="evidence" value="ECO:0007669"/>
    <property type="project" value="UniProtKB-SubCell"/>
</dbReference>
<organism evidence="8 9">
    <name type="scientific">Mixia osmundae (strain CBS 9802 / IAM 14324 / JCM 22182 / KY 12970)</name>
    <dbReference type="NCBI Taxonomy" id="764103"/>
    <lineage>
        <taxon>Eukaryota</taxon>
        <taxon>Fungi</taxon>
        <taxon>Dikarya</taxon>
        <taxon>Basidiomycota</taxon>
        <taxon>Pucciniomycotina</taxon>
        <taxon>Mixiomycetes</taxon>
        <taxon>Mixiales</taxon>
        <taxon>Mixiaceae</taxon>
        <taxon>Mixia</taxon>
    </lineage>
</organism>
<reference evidence="8 9" key="2">
    <citation type="journal article" date="2012" name="Open Biol.">
        <title>Characteristics of nucleosomes and linker DNA regions on the genome of the basidiomycete Mixia osmundae revealed by mono- and dinucleosome mapping.</title>
        <authorList>
            <person name="Nishida H."/>
            <person name="Kondo S."/>
            <person name="Matsumoto T."/>
            <person name="Suzuki Y."/>
            <person name="Yoshikawa H."/>
            <person name="Taylor T.D."/>
            <person name="Sugiyama J."/>
        </authorList>
    </citation>
    <scope>NUCLEOTIDE SEQUENCE [LARGE SCALE GENOMIC DNA]</scope>
    <source>
        <strain evidence="9">CBS 9802 / IAM 14324 / JCM 22182 / KY 12970</strain>
    </source>
</reference>
<dbReference type="AlphaFoldDB" id="G7DZH2"/>
<dbReference type="InterPro" id="IPR004853">
    <property type="entry name" value="Sugar_P_trans_dom"/>
</dbReference>
<evidence type="ECO:0000256" key="2">
    <source>
        <dbReference type="ARBA" id="ARBA00022692"/>
    </source>
</evidence>
<dbReference type="OrthoDB" id="5547497at2759"/>
<dbReference type="FunCoup" id="G7DZH2">
    <property type="interactions" value="88"/>
</dbReference>
<proteinExistence type="predicted"/>
<feature type="transmembrane region" description="Helical" evidence="6">
    <location>
        <begin position="107"/>
        <end position="124"/>
    </location>
</feature>
<evidence type="ECO:0000313" key="8">
    <source>
        <dbReference type="EMBL" id="GAA95982.1"/>
    </source>
</evidence>
<evidence type="ECO:0000259" key="7">
    <source>
        <dbReference type="Pfam" id="PF03151"/>
    </source>
</evidence>
<feature type="region of interest" description="Disordered" evidence="5">
    <location>
        <begin position="403"/>
        <end position="430"/>
    </location>
</feature>
<accession>G7DZH2</accession>
<dbReference type="InterPro" id="IPR050186">
    <property type="entry name" value="TPT_transporter"/>
</dbReference>
<name>G7DZH2_MIXOS</name>
<feature type="transmembrane region" description="Helical" evidence="6">
    <location>
        <begin position="224"/>
        <end position="241"/>
    </location>
</feature>
<feature type="transmembrane region" description="Helical" evidence="6">
    <location>
        <begin position="321"/>
        <end position="343"/>
    </location>
</feature>
<dbReference type="HOGENOM" id="CLU_044894_0_0_1"/>
<evidence type="ECO:0000256" key="1">
    <source>
        <dbReference type="ARBA" id="ARBA00004141"/>
    </source>
</evidence>
<feature type="transmembrane region" description="Helical" evidence="6">
    <location>
        <begin position="281"/>
        <end position="301"/>
    </location>
</feature>
<dbReference type="Pfam" id="PF03151">
    <property type="entry name" value="TPT"/>
    <property type="match status" value="1"/>
</dbReference>
<dbReference type="EMBL" id="BABT02000069">
    <property type="protein sequence ID" value="GAA95982.1"/>
    <property type="molecule type" value="Genomic_DNA"/>
</dbReference>
<evidence type="ECO:0000256" key="3">
    <source>
        <dbReference type="ARBA" id="ARBA00022989"/>
    </source>
</evidence>
<feature type="compositionally biased region" description="Basic and acidic residues" evidence="5">
    <location>
        <begin position="37"/>
        <end position="68"/>
    </location>
</feature>
<keyword evidence="2 6" id="KW-0812">Transmembrane</keyword>
<evidence type="ECO:0000313" key="9">
    <source>
        <dbReference type="Proteomes" id="UP000009131"/>
    </source>
</evidence>
<keyword evidence="4 6" id="KW-0472">Membrane</keyword>
<feature type="compositionally biased region" description="Low complexity" evidence="5">
    <location>
        <begin position="79"/>
        <end position="98"/>
    </location>
</feature>
<comment type="caution">
    <text evidence="8">The sequence shown here is derived from an EMBL/GenBank/DDBJ whole genome shotgun (WGS) entry which is preliminary data.</text>
</comment>
<feature type="domain" description="Sugar phosphate transporter" evidence="7">
    <location>
        <begin position="114"/>
        <end position="392"/>
    </location>
</feature>
<feature type="compositionally biased region" description="Polar residues" evidence="5">
    <location>
        <begin position="12"/>
        <end position="21"/>
    </location>
</feature>
<protein>
    <recommendedName>
        <fullName evidence="7">Sugar phosphate transporter domain-containing protein</fullName>
    </recommendedName>
</protein>
<dbReference type="Proteomes" id="UP000009131">
    <property type="component" value="Unassembled WGS sequence"/>
</dbReference>
<evidence type="ECO:0000256" key="4">
    <source>
        <dbReference type="ARBA" id="ARBA00023136"/>
    </source>
</evidence>
<keyword evidence="3 6" id="KW-1133">Transmembrane helix</keyword>
<feature type="transmembrane region" description="Helical" evidence="6">
    <location>
        <begin position="199"/>
        <end position="217"/>
    </location>
</feature>
<feature type="transmembrane region" description="Helical" evidence="6">
    <location>
        <begin position="171"/>
        <end position="193"/>
    </location>
</feature>
<feature type="transmembrane region" description="Helical" evidence="6">
    <location>
        <begin position="247"/>
        <end position="269"/>
    </location>
</feature>
<evidence type="ECO:0000256" key="6">
    <source>
        <dbReference type="SAM" id="Phobius"/>
    </source>
</evidence>
<feature type="transmembrane region" description="Helical" evidence="6">
    <location>
        <begin position="136"/>
        <end position="159"/>
    </location>
</feature>